<accession>A0A0F6W542</accession>
<name>A0A0F6W542_9BACT</name>
<dbReference type="AlphaFoldDB" id="A0A0F6W542"/>
<dbReference type="Proteomes" id="UP000034883">
    <property type="component" value="Chromosome"/>
</dbReference>
<evidence type="ECO:0000313" key="2">
    <source>
        <dbReference type="Proteomes" id="UP000034883"/>
    </source>
</evidence>
<sequence>MAEVVARACELGELLAESERVHALALVERVRRTMRRRASSDALASLACALVWGGQLGVPPERAAVASLRATRARIDTACVELMAIGAAEGAGSAAVSLARRSVARAVVRALELPVIAERRVDTVLAGALVRELVWWRARAGVRPRARRRPARAAHVVVISADASVRDALAIHVERAGARASTASAIADVHVLLDALFVDAIVCGDDALHDALASGCAMRDGAPPIVAVRARELDAVRDAMIIAQMVRTSGEG</sequence>
<dbReference type="KEGG" id="samy:DB32_004664"/>
<gene>
    <name evidence="1" type="ORF">DB32_004664</name>
</gene>
<evidence type="ECO:0000313" key="1">
    <source>
        <dbReference type="EMBL" id="AKF07515.1"/>
    </source>
</evidence>
<dbReference type="STRING" id="927083.DB32_004664"/>
<organism evidence="1 2">
    <name type="scientific">Sandaracinus amylolyticus</name>
    <dbReference type="NCBI Taxonomy" id="927083"/>
    <lineage>
        <taxon>Bacteria</taxon>
        <taxon>Pseudomonadati</taxon>
        <taxon>Myxococcota</taxon>
        <taxon>Polyangia</taxon>
        <taxon>Polyangiales</taxon>
        <taxon>Sandaracinaceae</taxon>
        <taxon>Sandaracinus</taxon>
    </lineage>
</organism>
<keyword evidence="2" id="KW-1185">Reference proteome</keyword>
<protein>
    <submittedName>
        <fullName evidence="1">Uncharacterized protein</fullName>
    </submittedName>
</protein>
<proteinExistence type="predicted"/>
<reference evidence="1 2" key="1">
    <citation type="submission" date="2015-03" db="EMBL/GenBank/DDBJ databases">
        <title>Genome assembly of Sandaracinus amylolyticus DSM 53668.</title>
        <authorList>
            <person name="Sharma G."/>
            <person name="Subramanian S."/>
        </authorList>
    </citation>
    <scope>NUCLEOTIDE SEQUENCE [LARGE SCALE GENOMIC DNA]</scope>
    <source>
        <strain evidence="1 2">DSM 53668</strain>
    </source>
</reference>
<dbReference type="EMBL" id="CP011125">
    <property type="protein sequence ID" value="AKF07515.1"/>
    <property type="molecule type" value="Genomic_DNA"/>
</dbReference>